<dbReference type="Proteomes" id="UP001497453">
    <property type="component" value="Chromosome 6"/>
</dbReference>
<evidence type="ECO:0000313" key="1">
    <source>
        <dbReference type="EMBL" id="CAL1710405.1"/>
    </source>
</evidence>
<evidence type="ECO:0000313" key="2">
    <source>
        <dbReference type="Proteomes" id="UP001497453"/>
    </source>
</evidence>
<reference evidence="2" key="1">
    <citation type="submission" date="2024-04" db="EMBL/GenBank/DDBJ databases">
        <authorList>
            <person name="Shaw F."/>
            <person name="Minotto A."/>
        </authorList>
    </citation>
    <scope>NUCLEOTIDE SEQUENCE [LARGE SCALE GENOMIC DNA]</scope>
</reference>
<protein>
    <submittedName>
        <fullName evidence="1">Uncharacterized protein</fullName>
    </submittedName>
</protein>
<gene>
    <name evidence="1" type="ORF">GFSPODELE1_LOCUS7809</name>
</gene>
<name>A0ABP1DRE7_9APHY</name>
<organism evidence="1 2">
    <name type="scientific">Somion occarium</name>
    <dbReference type="NCBI Taxonomy" id="3059160"/>
    <lineage>
        <taxon>Eukaryota</taxon>
        <taxon>Fungi</taxon>
        <taxon>Dikarya</taxon>
        <taxon>Basidiomycota</taxon>
        <taxon>Agaricomycotina</taxon>
        <taxon>Agaricomycetes</taxon>
        <taxon>Polyporales</taxon>
        <taxon>Cerrenaceae</taxon>
        <taxon>Somion</taxon>
    </lineage>
</organism>
<proteinExistence type="predicted"/>
<sequence length="82" mass="8978">MSSVQTSAVSDIGTCVRVIRTKSSSHNQIGIVTQTIKDYYVVVQFCDNGGKVSNKVFKPSDLELVLRTELTDEGQDLHSSDT</sequence>
<keyword evidence="2" id="KW-1185">Reference proteome</keyword>
<accession>A0ABP1DRE7</accession>
<dbReference type="EMBL" id="OZ037949">
    <property type="protein sequence ID" value="CAL1710405.1"/>
    <property type="molecule type" value="Genomic_DNA"/>
</dbReference>